<accession>A0ABV3UYJ4</accession>
<evidence type="ECO:0000313" key="6">
    <source>
        <dbReference type="EMBL" id="MEX3529838.1"/>
    </source>
</evidence>
<dbReference type="PANTHER" id="PTHR30204">
    <property type="entry name" value="REDOX-CYCLING DRUG-SENSING TRANSCRIPTIONAL ACTIVATOR SOXR"/>
    <property type="match status" value="1"/>
</dbReference>
<feature type="domain" description="HTH merR-type" evidence="5">
    <location>
        <begin position="1"/>
        <end position="68"/>
    </location>
</feature>
<evidence type="ECO:0000259" key="5">
    <source>
        <dbReference type="PROSITE" id="PS50937"/>
    </source>
</evidence>
<dbReference type="RefSeq" id="WP_368523065.1">
    <property type="nucleotide sequence ID" value="NZ_JAYWMA010000029.1"/>
</dbReference>
<dbReference type="InterPro" id="IPR047057">
    <property type="entry name" value="MerR_fam"/>
</dbReference>
<dbReference type="Pfam" id="PF13411">
    <property type="entry name" value="MerR_1"/>
    <property type="match status" value="1"/>
</dbReference>
<keyword evidence="2" id="KW-0805">Transcription regulation</keyword>
<dbReference type="Proteomes" id="UP001558353">
    <property type="component" value="Unassembled WGS sequence"/>
</dbReference>
<reference evidence="6 7" key="1">
    <citation type="journal article" date="2024" name="Fungal Genet. Biol.">
        <title>The porcine skin microbiome exhibits broad fungal antagonism.</title>
        <authorList>
            <person name="De La Cruz K.F."/>
            <person name="Townsend E.C."/>
            <person name="Alex Cheong J.Z."/>
            <person name="Salamzade R."/>
            <person name="Liu A."/>
            <person name="Sandstrom S."/>
            <person name="Davila E."/>
            <person name="Huang L."/>
            <person name="Xu K.H."/>
            <person name="Wu S.Y."/>
            <person name="Meudt J.J."/>
            <person name="Shanmuganayagam D."/>
            <person name="Gibson A.L.F."/>
            <person name="Kalan L.R."/>
        </authorList>
    </citation>
    <scope>NUCLEOTIDE SEQUENCE [LARGE SCALE GENOMIC DNA]</scope>
    <source>
        <strain evidence="6 7">LK2569</strain>
    </source>
</reference>
<dbReference type="SMART" id="SM00422">
    <property type="entry name" value="HTH_MERR"/>
    <property type="match status" value="1"/>
</dbReference>
<evidence type="ECO:0000256" key="4">
    <source>
        <dbReference type="ARBA" id="ARBA00023163"/>
    </source>
</evidence>
<keyword evidence="1" id="KW-0678">Repressor</keyword>
<evidence type="ECO:0000313" key="7">
    <source>
        <dbReference type="Proteomes" id="UP001558353"/>
    </source>
</evidence>
<dbReference type="InterPro" id="IPR000551">
    <property type="entry name" value="MerR-type_HTH_dom"/>
</dbReference>
<comment type="caution">
    <text evidence="6">The sequence shown here is derived from an EMBL/GenBank/DDBJ whole genome shotgun (WGS) entry which is preliminary data.</text>
</comment>
<proteinExistence type="predicted"/>
<sequence length="209" mass="22060">MSELSGATGVPVATVKFYLREGLLPPGERTHPNQALYNSGHVRRLRLIRALTEVADLGLAAVGKVIAAIDGDLPVHAALGAAQDVLAMSSRTERPSEASSAILDDVIRRRGWAVLPISPARRLGEEAIAAVEAAGLPGVLERIDDYAAAAEAVAKTDLDSLRGLQHDEDLVHAAAVGTVMRRPLLDALVLLAQQHETSLRKHLGGTATE</sequence>
<name>A0ABV3UYJ4_9CORY</name>
<dbReference type="InterPro" id="IPR009061">
    <property type="entry name" value="DNA-bd_dom_put_sf"/>
</dbReference>
<gene>
    <name evidence="6" type="ORF">VVR64_12350</name>
</gene>
<keyword evidence="4" id="KW-0804">Transcription</keyword>
<dbReference type="PANTHER" id="PTHR30204:SF69">
    <property type="entry name" value="MERR-FAMILY TRANSCRIPTIONAL REGULATOR"/>
    <property type="match status" value="1"/>
</dbReference>
<organism evidence="6 7">
    <name type="scientific">Corynebacterium xerosis</name>
    <dbReference type="NCBI Taxonomy" id="1725"/>
    <lineage>
        <taxon>Bacteria</taxon>
        <taxon>Bacillati</taxon>
        <taxon>Actinomycetota</taxon>
        <taxon>Actinomycetes</taxon>
        <taxon>Mycobacteriales</taxon>
        <taxon>Corynebacteriaceae</taxon>
        <taxon>Corynebacterium</taxon>
    </lineage>
</organism>
<evidence type="ECO:0000256" key="2">
    <source>
        <dbReference type="ARBA" id="ARBA00023015"/>
    </source>
</evidence>
<protein>
    <submittedName>
        <fullName evidence="6">MerR family transcriptional regulator</fullName>
    </submittedName>
</protein>
<dbReference type="PROSITE" id="PS50937">
    <property type="entry name" value="HTH_MERR_2"/>
    <property type="match status" value="1"/>
</dbReference>
<keyword evidence="3" id="KW-0238">DNA-binding</keyword>
<dbReference type="SUPFAM" id="SSF46955">
    <property type="entry name" value="Putative DNA-binding domain"/>
    <property type="match status" value="1"/>
</dbReference>
<dbReference type="EMBL" id="JAYWMA010000029">
    <property type="protein sequence ID" value="MEX3529838.1"/>
    <property type="molecule type" value="Genomic_DNA"/>
</dbReference>
<evidence type="ECO:0000256" key="1">
    <source>
        <dbReference type="ARBA" id="ARBA00022491"/>
    </source>
</evidence>
<dbReference type="Gene3D" id="1.10.1660.10">
    <property type="match status" value="1"/>
</dbReference>
<keyword evidence="7" id="KW-1185">Reference proteome</keyword>
<evidence type="ECO:0000256" key="3">
    <source>
        <dbReference type="ARBA" id="ARBA00023125"/>
    </source>
</evidence>